<keyword evidence="3" id="KW-1185">Reference proteome</keyword>
<protein>
    <submittedName>
        <fullName evidence="2">Uncharacterized protein</fullName>
    </submittedName>
</protein>
<dbReference type="AlphaFoldDB" id="A0A409WTJ8"/>
<feature type="region of interest" description="Disordered" evidence="1">
    <location>
        <begin position="77"/>
        <end position="161"/>
    </location>
</feature>
<evidence type="ECO:0000256" key="1">
    <source>
        <dbReference type="SAM" id="MobiDB-lite"/>
    </source>
</evidence>
<feature type="region of interest" description="Disordered" evidence="1">
    <location>
        <begin position="206"/>
        <end position="225"/>
    </location>
</feature>
<dbReference type="OrthoDB" id="3048996at2759"/>
<feature type="compositionally biased region" description="Polar residues" evidence="1">
    <location>
        <begin position="23"/>
        <end position="35"/>
    </location>
</feature>
<evidence type="ECO:0000313" key="3">
    <source>
        <dbReference type="Proteomes" id="UP000284706"/>
    </source>
</evidence>
<feature type="compositionally biased region" description="Low complexity" evidence="1">
    <location>
        <begin position="215"/>
        <end position="225"/>
    </location>
</feature>
<feature type="compositionally biased region" description="Low complexity" evidence="1">
    <location>
        <begin position="36"/>
        <end position="49"/>
    </location>
</feature>
<comment type="caution">
    <text evidence="2">The sequence shown here is derived from an EMBL/GenBank/DDBJ whole genome shotgun (WGS) entry which is preliminary data.</text>
</comment>
<name>A0A409WTJ8_9AGAR</name>
<organism evidence="2 3">
    <name type="scientific">Gymnopilus dilepis</name>
    <dbReference type="NCBI Taxonomy" id="231916"/>
    <lineage>
        <taxon>Eukaryota</taxon>
        <taxon>Fungi</taxon>
        <taxon>Dikarya</taxon>
        <taxon>Basidiomycota</taxon>
        <taxon>Agaricomycotina</taxon>
        <taxon>Agaricomycetes</taxon>
        <taxon>Agaricomycetidae</taxon>
        <taxon>Agaricales</taxon>
        <taxon>Agaricineae</taxon>
        <taxon>Hymenogastraceae</taxon>
        <taxon>Gymnopilus</taxon>
    </lineage>
</organism>
<accession>A0A409WTJ8</accession>
<evidence type="ECO:0000313" key="2">
    <source>
        <dbReference type="EMBL" id="PPQ81840.1"/>
    </source>
</evidence>
<dbReference type="EMBL" id="NHYE01004822">
    <property type="protein sequence ID" value="PPQ81840.1"/>
    <property type="molecule type" value="Genomic_DNA"/>
</dbReference>
<sequence length="237" mass="25851">MDRKPETPSPKATGIPSVERVVQDSSASIFSTRTASSESSKSSRSSSSSENREDSRPKDHEIPEYLIVLLGDKFDTDANSWHGLDRQTSIRSLPPDRHSTWTGVVASSETLPPRSSPLRNPNDSDSSDDDWGWTPDQPVHNEPVILLLGPTPKPAHQSPRVVPGGLKYQLSVASTMSPTPAQSPYLYSSPRMDSSPYVPAWSSPLHIPSNPPSRPVSRAYSSASYASPYMQTHTGPF</sequence>
<feature type="compositionally biased region" description="Basic and acidic residues" evidence="1">
    <location>
        <begin position="50"/>
        <end position="62"/>
    </location>
</feature>
<reference evidence="2 3" key="1">
    <citation type="journal article" date="2018" name="Evol. Lett.">
        <title>Horizontal gene cluster transfer increased hallucinogenic mushroom diversity.</title>
        <authorList>
            <person name="Reynolds H.T."/>
            <person name="Vijayakumar V."/>
            <person name="Gluck-Thaler E."/>
            <person name="Korotkin H.B."/>
            <person name="Matheny P.B."/>
            <person name="Slot J.C."/>
        </authorList>
    </citation>
    <scope>NUCLEOTIDE SEQUENCE [LARGE SCALE GENOMIC DNA]</scope>
    <source>
        <strain evidence="2 3">SRW20</strain>
    </source>
</reference>
<dbReference type="Proteomes" id="UP000284706">
    <property type="component" value="Unassembled WGS sequence"/>
</dbReference>
<feature type="region of interest" description="Disordered" evidence="1">
    <location>
        <begin position="1"/>
        <end position="62"/>
    </location>
</feature>
<gene>
    <name evidence="2" type="ORF">CVT26_014387</name>
</gene>
<feature type="compositionally biased region" description="Polar residues" evidence="1">
    <location>
        <begin position="100"/>
        <end position="110"/>
    </location>
</feature>
<proteinExistence type="predicted"/>
<dbReference type="InParanoid" id="A0A409WTJ8"/>